<feature type="transmembrane region" description="Helical" evidence="7">
    <location>
        <begin position="334"/>
        <end position="353"/>
    </location>
</feature>
<keyword evidence="2" id="KW-1003">Cell membrane</keyword>
<dbReference type="EMBL" id="CP004393">
    <property type="protein sequence ID" value="AJE46095.1"/>
    <property type="molecule type" value="Genomic_DNA"/>
</dbReference>
<proteinExistence type="inferred from homology"/>
<feature type="domain" description="TRAP C4-dicarboxylate transport system permease DctM subunit" evidence="8">
    <location>
        <begin position="8"/>
        <end position="417"/>
    </location>
</feature>
<dbReference type="KEGG" id="cid:P73_1380"/>
<feature type="transmembrane region" description="Helical" evidence="7">
    <location>
        <begin position="113"/>
        <end position="131"/>
    </location>
</feature>
<dbReference type="AlphaFoldDB" id="A0A0B5DY55"/>
<dbReference type="InterPro" id="IPR004681">
    <property type="entry name" value="TRAP_DctM"/>
</dbReference>
<dbReference type="PANTHER" id="PTHR33362">
    <property type="entry name" value="SIALIC ACID TRAP TRANSPORTER PERMEASE PROTEIN SIAT-RELATED"/>
    <property type="match status" value="1"/>
</dbReference>
<evidence type="ECO:0000259" key="8">
    <source>
        <dbReference type="Pfam" id="PF06808"/>
    </source>
</evidence>
<evidence type="ECO:0000256" key="1">
    <source>
        <dbReference type="ARBA" id="ARBA00004429"/>
    </source>
</evidence>
<sequence length="427" mass="44620">MISALLFIPFLVMLLVSVPIGIALGLASTLALLVSGKVSSSYIAQGLVTSIDSFPLMAVPFFVLAGDLMGHGGLSKRLLKVGLVLFGRYSGGLAIIAVVTCMFFAAISGSGPATVAAVGAILMPAMAKGGYRPPFTGGLIASAGSLGVIIPPSIPMVIYATSANVSVTKMFMAGVVPGALIGIALIVYAWFQARREGIERSTERHSFNDIVVTIWEAKWALMVPVLILGGIYGGVFTPTEASAIGVIYGLIVGLFVYRELKFSDLHHIFASSALTSATIMLIVGAATIFGRVLAIERIPVMMADYITQLVSNPLMILILINLLLLVVGTFMETLAAIIILTPILLPVAAASGVDPVHFGIVMIANLAIGMVTPPVGVNLFVASRVGNIPLERLMRSAAPFLVVMLLILALITYVPALSLGLPALFGM</sequence>
<keyword evidence="3 7" id="KW-0997">Cell inner membrane</keyword>
<dbReference type="OrthoDB" id="9790209at2"/>
<dbReference type="NCBIfam" id="TIGR00786">
    <property type="entry name" value="dctM"/>
    <property type="match status" value="1"/>
</dbReference>
<protein>
    <recommendedName>
        <fullName evidence="7">TRAP transporter large permease protein</fullName>
    </recommendedName>
</protein>
<keyword evidence="5 7" id="KW-1133">Transmembrane helix</keyword>
<feature type="transmembrane region" description="Helical" evidence="7">
    <location>
        <begin position="401"/>
        <end position="425"/>
    </location>
</feature>
<dbReference type="GO" id="GO:0005886">
    <property type="term" value="C:plasma membrane"/>
    <property type="evidence" value="ECO:0007669"/>
    <property type="project" value="UniProtKB-SubCell"/>
</dbReference>
<feature type="transmembrane region" description="Helical" evidence="7">
    <location>
        <begin position="170"/>
        <end position="191"/>
    </location>
</feature>
<dbReference type="PANTHER" id="PTHR33362:SF5">
    <property type="entry name" value="C4-DICARBOXYLATE TRAP TRANSPORTER LARGE PERMEASE PROTEIN DCTM"/>
    <property type="match status" value="1"/>
</dbReference>
<evidence type="ECO:0000256" key="6">
    <source>
        <dbReference type="ARBA" id="ARBA00023136"/>
    </source>
</evidence>
<keyword evidence="6 7" id="KW-0472">Membrane</keyword>
<evidence type="ECO:0000256" key="4">
    <source>
        <dbReference type="ARBA" id="ARBA00022692"/>
    </source>
</evidence>
<feature type="transmembrane region" description="Helical" evidence="7">
    <location>
        <begin position="269"/>
        <end position="293"/>
    </location>
</feature>
<evidence type="ECO:0000256" key="5">
    <source>
        <dbReference type="ARBA" id="ARBA00022989"/>
    </source>
</evidence>
<evidence type="ECO:0000313" key="10">
    <source>
        <dbReference type="Proteomes" id="UP000031521"/>
    </source>
</evidence>
<feature type="transmembrane region" description="Helical" evidence="7">
    <location>
        <begin position="86"/>
        <end position="107"/>
    </location>
</feature>
<keyword evidence="4 7" id="KW-0812">Transmembrane</keyword>
<dbReference type="GO" id="GO:0022857">
    <property type="term" value="F:transmembrane transporter activity"/>
    <property type="evidence" value="ECO:0007669"/>
    <property type="project" value="UniProtKB-UniRule"/>
</dbReference>
<gene>
    <name evidence="9" type="ORF">P73_1380</name>
</gene>
<dbReference type="InterPro" id="IPR010656">
    <property type="entry name" value="DctM"/>
</dbReference>
<organism evidence="9 10">
    <name type="scientific">Celeribacter indicus</name>
    <dbReference type="NCBI Taxonomy" id="1208324"/>
    <lineage>
        <taxon>Bacteria</taxon>
        <taxon>Pseudomonadati</taxon>
        <taxon>Pseudomonadota</taxon>
        <taxon>Alphaproteobacteria</taxon>
        <taxon>Rhodobacterales</taxon>
        <taxon>Roseobacteraceae</taxon>
        <taxon>Celeribacter</taxon>
    </lineage>
</organism>
<feature type="transmembrane region" description="Helical" evidence="7">
    <location>
        <begin position="241"/>
        <end position="257"/>
    </location>
</feature>
<accession>A0A0B5DY55</accession>
<feature type="transmembrane region" description="Helical" evidence="7">
    <location>
        <begin position="305"/>
        <end position="327"/>
    </location>
</feature>
<evidence type="ECO:0000256" key="7">
    <source>
        <dbReference type="RuleBase" id="RU369079"/>
    </source>
</evidence>
<feature type="transmembrane region" description="Helical" evidence="7">
    <location>
        <begin position="138"/>
        <end position="158"/>
    </location>
</feature>
<evidence type="ECO:0000256" key="3">
    <source>
        <dbReference type="ARBA" id="ARBA00022519"/>
    </source>
</evidence>
<dbReference type="STRING" id="1208324.P73_1380"/>
<dbReference type="HOGENOM" id="CLU_019824_4_1_5"/>
<dbReference type="Proteomes" id="UP000031521">
    <property type="component" value="Chromosome"/>
</dbReference>
<dbReference type="RefSeq" id="WP_043869042.1">
    <property type="nucleotide sequence ID" value="NZ_CP004393.1"/>
</dbReference>
<feature type="transmembrane region" description="Helical" evidence="7">
    <location>
        <begin position="43"/>
        <end position="65"/>
    </location>
</feature>
<name>A0A0B5DY55_9RHOB</name>
<reference evidence="9 10" key="1">
    <citation type="journal article" date="2014" name="Int. J. Syst. Evol. Microbiol.">
        <title>Celeribacter indicus sp. nov., a polycyclic aromatic hydrocarbon-degrading bacterium from deep-sea sediment and reclassification of Huaishuia halophila as Celeribacter halophilus comb. nov.</title>
        <authorList>
            <person name="Lai Q."/>
            <person name="Cao J."/>
            <person name="Yuan J."/>
            <person name="Li F."/>
            <person name="Shao Z."/>
        </authorList>
    </citation>
    <scope>NUCLEOTIDE SEQUENCE [LARGE SCALE GENOMIC DNA]</scope>
    <source>
        <strain evidence="9">P73</strain>
    </source>
</reference>
<comment type="subunit">
    <text evidence="7">The complex comprises the extracytoplasmic solute receptor protein and the two transmembrane proteins.</text>
</comment>
<comment type="similarity">
    <text evidence="7">Belongs to the TRAP transporter large permease family.</text>
</comment>
<dbReference type="PIRSF" id="PIRSF006066">
    <property type="entry name" value="HI0050"/>
    <property type="match status" value="1"/>
</dbReference>
<keyword evidence="7" id="KW-0813">Transport</keyword>
<comment type="subcellular location">
    <subcellularLocation>
        <location evidence="1 7">Cell inner membrane</location>
        <topology evidence="1 7">Multi-pass membrane protein</topology>
    </subcellularLocation>
</comment>
<comment type="function">
    <text evidence="7">Part of the tripartite ATP-independent periplasmic (TRAP) transport system.</text>
</comment>
<feature type="transmembrane region" description="Helical" evidence="7">
    <location>
        <begin position="359"/>
        <end position="381"/>
    </location>
</feature>
<feature type="transmembrane region" description="Helical" evidence="7">
    <location>
        <begin position="212"/>
        <end position="235"/>
    </location>
</feature>
<evidence type="ECO:0000256" key="2">
    <source>
        <dbReference type="ARBA" id="ARBA00022475"/>
    </source>
</evidence>
<keyword evidence="10" id="KW-1185">Reference proteome</keyword>
<evidence type="ECO:0000313" key="9">
    <source>
        <dbReference type="EMBL" id="AJE46095.1"/>
    </source>
</evidence>
<dbReference type="Pfam" id="PF06808">
    <property type="entry name" value="DctM"/>
    <property type="match status" value="1"/>
</dbReference>